<evidence type="ECO:0000256" key="6">
    <source>
        <dbReference type="ARBA" id="ARBA00022840"/>
    </source>
</evidence>
<dbReference type="GO" id="GO:0008764">
    <property type="term" value="F:UDP-N-acetylmuramoylalanine-D-glutamate ligase activity"/>
    <property type="evidence" value="ECO:0007669"/>
    <property type="project" value="UniProtKB-EC"/>
</dbReference>
<dbReference type="EC" id="6.3.2.9" evidence="8"/>
<accession>A0A968GCS7</accession>
<dbReference type="InterPro" id="IPR036565">
    <property type="entry name" value="Mur-like_cat_sf"/>
</dbReference>
<dbReference type="Gene3D" id="3.40.50.720">
    <property type="entry name" value="NAD(P)-binding Rossmann-like Domain"/>
    <property type="match status" value="1"/>
</dbReference>
<organism evidence="8 9">
    <name type="scientific">Entomospira entomophila</name>
    <dbReference type="NCBI Taxonomy" id="2719988"/>
    <lineage>
        <taxon>Bacteria</taxon>
        <taxon>Pseudomonadati</taxon>
        <taxon>Spirochaetota</taxon>
        <taxon>Spirochaetia</taxon>
        <taxon>Spirochaetales</taxon>
        <taxon>Spirochaetaceae</taxon>
        <taxon>Entomospira</taxon>
    </lineage>
</organism>
<evidence type="ECO:0000313" key="9">
    <source>
        <dbReference type="Proteomes" id="UP000711995"/>
    </source>
</evidence>
<gene>
    <name evidence="8" type="primary">murD</name>
    <name evidence="8" type="ORF">HCT14_06890</name>
</gene>
<dbReference type="PANTHER" id="PTHR43692">
    <property type="entry name" value="UDP-N-ACETYLMURAMOYLALANINE--D-GLUTAMATE LIGASE"/>
    <property type="match status" value="1"/>
</dbReference>
<dbReference type="PANTHER" id="PTHR43692:SF1">
    <property type="entry name" value="UDP-N-ACETYLMURAMOYLALANINE--D-GLUTAMATE LIGASE"/>
    <property type="match status" value="1"/>
</dbReference>
<keyword evidence="6" id="KW-0067">ATP-binding</keyword>
<dbReference type="Gene3D" id="3.40.1190.10">
    <property type="entry name" value="Mur-like, catalytic domain"/>
    <property type="match status" value="1"/>
</dbReference>
<keyword evidence="3" id="KW-0963">Cytoplasm</keyword>
<dbReference type="Pfam" id="PF08245">
    <property type="entry name" value="Mur_ligase_M"/>
    <property type="match status" value="1"/>
</dbReference>
<dbReference type="AlphaFoldDB" id="A0A968GCS7"/>
<dbReference type="Gene3D" id="3.90.190.20">
    <property type="entry name" value="Mur ligase, C-terminal domain"/>
    <property type="match status" value="1"/>
</dbReference>
<evidence type="ECO:0000256" key="3">
    <source>
        <dbReference type="ARBA" id="ARBA00022490"/>
    </source>
</evidence>
<proteinExistence type="predicted"/>
<name>A0A968GCS7_9SPIO</name>
<dbReference type="GO" id="GO:0005737">
    <property type="term" value="C:cytoplasm"/>
    <property type="evidence" value="ECO:0007669"/>
    <property type="project" value="UniProtKB-SubCell"/>
</dbReference>
<comment type="pathway">
    <text evidence="2">Cell wall biogenesis; peptidoglycan biosynthesis.</text>
</comment>
<dbReference type="Pfam" id="PF21799">
    <property type="entry name" value="MurD-like_N"/>
    <property type="match status" value="1"/>
</dbReference>
<dbReference type="SUPFAM" id="SSF53244">
    <property type="entry name" value="MurD-like peptide ligases, peptide-binding domain"/>
    <property type="match status" value="1"/>
</dbReference>
<comment type="caution">
    <text evidence="8">The sequence shown here is derived from an EMBL/GenBank/DDBJ whole genome shotgun (WGS) entry which is preliminary data.</text>
</comment>
<evidence type="ECO:0000256" key="1">
    <source>
        <dbReference type="ARBA" id="ARBA00004496"/>
    </source>
</evidence>
<feature type="domain" description="Mur ligase central" evidence="7">
    <location>
        <begin position="139"/>
        <end position="303"/>
    </location>
</feature>
<protein>
    <submittedName>
        <fullName evidence="8">UDP-N-acetylmuramoyl-L-alanine--D-glutamate ligase</fullName>
        <ecNumber evidence="8">6.3.2.9</ecNumber>
    </submittedName>
</protein>
<dbReference type="InterPro" id="IPR013221">
    <property type="entry name" value="Mur_ligase_cen"/>
</dbReference>
<dbReference type="SUPFAM" id="SSF53623">
    <property type="entry name" value="MurD-like peptide ligases, catalytic domain"/>
    <property type="match status" value="1"/>
</dbReference>
<dbReference type="EMBL" id="JAATLJ010000001">
    <property type="protein sequence ID" value="NIZ41228.1"/>
    <property type="molecule type" value="Genomic_DNA"/>
</dbReference>
<dbReference type="NCBIfam" id="TIGR01087">
    <property type="entry name" value="murD"/>
    <property type="match status" value="1"/>
</dbReference>
<comment type="subcellular location">
    <subcellularLocation>
        <location evidence="1">Cytoplasm</location>
    </subcellularLocation>
</comment>
<evidence type="ECO:0000256" key="5">
    <source>
        <dbReference type="ARBA" id="ARBA00022741"/>
    </source>
</evidence>
<evidence type="ECO:0000259" key="7">
    <source>
        <dbReference type="Pfam" id="PF08245"/>
    </source>
</evidence>
<dbReference type="SUPFAM" id="SSF51984">
    <property type="entry name" value="MurCD N-terminal domain"/>
    <property type="match status" value="1"/>
</dbReference>
<keyword evidence="4 8" id="KW-0436">Ligase</keyword>
<evidence type="ECO:0000256" key="2">
    <source>
        <dbReference type="ARBA" id="ARBA00004752"/>
    </source>
</evidence>
<reference evidence="8 9" key="1">
    <citation type="submission" date="2020-03" db="EMBL/GenBank/DDBJ databases">
        <title>Spirochaetal bacteria isolated from arthropods constitute a novel genus Entomospira genus novum within the order Spirochaetales.</title>
        <authorList>
            <person name="Grana-Miraglia L."/>
            <person name="Sikutova S."/>
            <person name="Fingerle V."/>
            <person name="Sing A."/>
            <person name="Castillo-Ramirez S."/>
            <person name="Margos G."/>
            <person name="Rudolf I."/>
        </authorList>
    </citation>
    <scope>NUCLEOTIDE SEQUENCE [LARGE SCALE GENOMIC DNA]</scope>
    <source>
        <strain evidence="8 9">BR193</strain>
    </source>
</reference>
<evidence type="ECO:0000256" key="4">
    <source>
        <dbReference type="ARBA" id="ARBA00022598"/>
    </source>
</evidence>
<dbReference type="InterPro" id="IPR036615">
    <property type="entry name" value="Mur_ligase_C_dom_sf"/>
</dbReference>
<dbReference type="Proteomes" id="UP000711995">
    <property type="component" value="Unassembled WGS sequence"/>
</dbReference>
<dbReference type="RefSeq" id="WP_167700796.1">
    <property type="nucleotide sequence ID" value="NZ_CP118174.1"/>
</dbReference>
<evidence type="ECO:0000313" key="8">
    <source>
        <dbReference type="EMBL" id="NIZ41228.1"/>
    </source>
</evidence>
<keyword evidence="9" id="KW-1185">Reference proteome</keyword>
<dbReference type="GO" id="GO:0005524">
    <property type="term" value="F:ATP binding"/>
    <property type="evidence" value="ECO:0007669"/>
    <property type="project" value="UniProtKB-KW"/>
</dbReference>
<keyword evidence="5" id="KW-0547">Nucleotide-binding</keyword>
<dbReference type="GO" id="GO:0008360">
    <property type="term" value="P:regulation of cell shape"/>
    <property type="evidence" value="ECO:0007669"/>
    <property type="project" value="InterPro"/>
</dbReference>
<sequence length="492" mass="55076">MRKHKVIAFDCHSFRKERYAGKRVVIMGYGVYAKGSGIAATKYLAEAGAEVIVTDLRERDILSENMKQLEHLPNITWKLGAHDHQDFLEADFVVKNPGVHRDSPYLKGVSRIESDISLFLAEYRAMKLANESDLKLVAVTGSKGKSSTVSLVAYLLEKNQQEVFLAGNITTSPIFYLERLASIEKGYIILELSSWQLGDLAGKALLLADITMLTNLKADHLNYYQGNIRAYAEDKKVLFENLSAESYALVDLDDRATAYFVSQISRGTIGYYSQKALPDLYANGSYWKDDKTLICRQNDDEVEYTLLNIPLGILLENAAKAIWIVSLLMESETSWHYDLTDYSGLIYRCQLIDSDGHHRFFNDSAATIPEATIAAIKMLASEERALILILGGASKGSDLSVLTSVMSSVTFAYLLDGTANEEYLSLLESTQTPYLKGCQQFESIIVDFEDRFSEKYADLLLSPGVASFGLFINEFDRGERFSTAVKQRKKRG</sequence>
<dbReference type="InterPro" id="IPR005762">
    <property type="entry name" value="MurD"/>
</dbReference>
<dbReference type="GO" id="GO:0051301">
    <property type="term" value="P:cell division"/>
    <property type="evidence" value="ECO:0007669"/>
    <property type="project" value="InterPro"/>
</dbReference>